<evidence type="ECO:0000256" key="1">
    <source>
        <dbReference type="SAM" id="MobiDB-lite"/>
    </source>
</evidence>
<dbReference type="EMBL" id="KZ084094">
    <property type="protein sequence ID" value="OSD05087.1"/>
    <property type="molecule type" value="Genomic_DNA"/>
</dbReference>
<gene>
    <name evidence="2" type="ORF">PYCCODRAFT_1285430</name>
</gene>
<feature type="compositionally biased region" description="Polar residues" evidence="1">
    <location>
        <begin position="1"/>
        <end position="11"/>
    </location>
</feature>
<name>A0A1Y2IVG7_TRAC3</name>
<keyword evidence="3" id="KW-1185">Reference proteome</keyword>
<reference evidence="2 3" key="1">
    <citation type="journal article" date="2015" name="Biotechnol. Biofuels">
        <title>Enhanced degradation of softwood versus hardwood by the white-rot fungus Pycnoporus coccineus.</title>
        <authorList>
            <person name="Couturier M."/>
            <person name="Navarro D."/>
            <person name="Chevret D."/>
            <person name="Henrissat B."/>
            <person name="Piumi F."/>
            <person name="Ruiz-Duenas F.J."/>
            <person name="Martinez A.T."/>
            <person name="Grigoriev I.V."/>
            <person name="Riley R."/>
            <person name="Lipzen A."/>
            <person name="Berrin J.G."/>
            <person name="Master E.R."/>
            <person name="Rosso M.N."/>
        </authorList>
    </citation>
    <scope>NUCLEOTIDE SEQUENCE [LARGE SCALE GENOMIC DNA]</scope>
    <source>
        <strain evidence="2 3">BRFM310</strain>
    </source>
</reference>
<evidence type="ECO:0000313" key="2">
    <source>
        <dbReference type="EMBL" id="OSD05087.1"/>
    </source>
</evidence>
<feature type="region of interest" description="Disordered" evidence="1">
    <location>
        <begin position="1"/>
        <end position="201"/>
    </location>
</feature>
<accession>A0A1Y2IVG7</accession>
<sequence length="201" mass="20344">MSNDQNNGTRPNSPPVVRIRLEVDPPTRASIHVNGREVPSYTPSYHVDASQTSGAQPGGTPIDNTSGAQASHGPGNASAQAGAACSNDRPNAGRAGDAPGAPAAGGQSTGRTSHNPLPPPPRDPYRERLALARMGDAAGTSGARFGSPDPARQRSARSSGADAAANAQSGPSATQRQSGQSGNAQARASRMPQRLTALDIV</sequence>
<dbReference type="OrthoDB" id="10492318at2759"/>
<proteinExistence type="predicted"/>
<evidence type="ECO:0000313" key="3">
    <source>
        <dbReference type="Proteomes" id="UP000193067"/>
    </source>
</evidence>
<protein>
    <submittedName>
        <fullName evidence="2">Uncharacterized protein</fullName>
    </submittedName>
</protein>
<dbReference type="AlphaFoldDB" id="A0A1Y2IVG7"/>
<organism evidence="2 3">
    <name type="scientific">Trametes coccinea (strain BRFM310)</name>
    <name type="common">Pycnoporus coccineus</name>
    <dbReference type="NCBI Taxonomy" id="1353009"/>
    <lineage>
        <taxon>Eukaryota</taxon>
        <taxon>Fungi</taxon>
        <taxon>Dikarya</taxon>
        <taxon>Basidiomycota</taxon>
        <taxon>Agaricomycotina</taxon>
        <taxon>Agaricomycetes</taxon>
        <taxon>Polyporales</taxon>
        <taxon>Polyporaceae</taxon>
        <taxon>Trametes</taxon>
    </lineage>
</organism>
<feature type="compositionally biased region" description="Low complexity" evidence="1">
    <location>
        <begin position="156"/>
        <end position="173"/>
    </location>
</feature>
<feature type="compositionally biased region" description="Low complexity" evidence="1">
    <location>
        <begin position="92"/>
        <end position="106"/>
    </location>
</feature>
<feature type="compositionally biased region" description="Polar residues" evidence="1">
    <location>
        <begin position="174"/>
        <end position="186"/>
    </location>
</feature>
<dbReference type="Proteomes" id="UP000193067">
    <property type="component" value="Unassembled WGS sequence"/>
</dbReference>